<dbReference type="OrthoDB" id="9925193at2"/>
<protein>
    <recommendedName>
        <fullName evidence="1">Surface-adhesin protein E-like domain-containing protein</fullName>
    </recommendedName>
</protein>
<evidence type="ECO:0000313" key="3">
    <source>
        <dbReference type="Proteomes" id="UP000255129"/>
    </source>
</evidence>
<gene>
    <name evidence="2" type="ORF">NCTC12026_01217</name>
</gene>
<dbReference type="EMBL" id="UGUA01000002">
    <property type="protein sequence ID" value="SUC34844.1"/>
    <property type="molecule type" value="Genomic_DNA"/>
</dbReference>
<dbReference type="Proteomes" id="UP000255129">
    <property type="component" value="Unassembled WGS sequence"/>
</dbReference>
<sequence>MKLKLIILSSICISVMGCQSSQKLQEKNTLKSSELPAGYIKWMETKSATMYMAKPETDYYQGNTDLIQINVVTSLKEENDLKGIKFNSIKATHIYDCRKTNKYTERPIGFFANKYATGKPTIPYPDVSSRWEIAAENNFNAIFWQKLCELKNGSQKTSDDFVNNLNQRAPIKLNDWLTLIGAQKAEGIIHISYRADDMPKADFHRKLNSEIKEKQLNKICDIFENGLGLSKPKAFVLEYYNGNLLESTIEINDQKCQSIGQ</sequence>
<organism evidence="2 3">
    <name type="scientific">Providencia rustigianii</name>
    <dbReference type="NCBI Taxonomy" id="158850"/>
    <lineage>
        <taxon>Bacteria</taxon>
        <taxon>Pseudomonadati</taxon>
        <taxon>Pseudomonadota</taxon>
        <taxon>Gammaproteobacteria</taxon>
        <taxon>Enterobacterales</taxon>
        <taxon>Morganellaceae</taxon>
        <taxon>Providencia</taxon>
    </lineage>
</organism>
<dbReference type="AlphaFoldDB" id="A0A379G197"/>
<accession>A0A379G197</accession>
<dbReference type="RefSeq" id="WP_115164067.1">
    <property type="nucleotide sequence ID" value="NZ_UGUA01000002.1"/>
</dbReference>
<dbReference type="Pfam" id="PF16747">
    <property type="entry name" value="Adhesin_E"/>
    <property type="match status" value="1"/>
</dbReference>
<reference evidence="2 3" key="1">
    <citation type="submission" date="2018-06" db="EMBL/GenBank/DDBJ databases">
        <authorList>
            <consortium name="Pathogen Informatics"/>
            <person name="Doyle S."/>
        </authorList>
    </citation>
    <scope>NUCLEOTIDE SEQUENCE [LARGE SCALE GENOMIC DNA]</scope>
    <source>
        <strain evidence="2 3">NCTC12026</strain>
    </source>
</reference>
<proteinExistence type="predicted"/>
<feature type="domain" description="Surface-adhesin protein E-like" evidence="1">
    <location>
        <begin position="41"/>
        <end position="149"/>
    </location>
</feature>
<evidence type="ECO:0000313" key="2">
    <source>
        <dbReference type="EMBL" id="SUC34844.1"/>
    </source>
</evidence>
<dbReference type="InterPro" id="IPR031939">
    <property type="entry name" value="Adhesin_E-like"/>
</dbReference>
<dbReference type="PROSITE" id="PS51257">
    <property type="entry name" value="PROKAR_LIPOPROTEIN"/>
    <property type="match status" value="1"/>
</dbReference>
<evidence type="ECO:0000259" key="1">
    <source>
        <dbReference type="Pfam" id="PF16747"/>
    </source>
</evidence>
<name>A0A379G197_9GAMM</name>